<keyword evidence="3 5" id="KW-1133">Transmembrane helix</keyword>
<feature type="transmembrane region" description="Helical" evidence="5">
    <location>
        <begin position="118"/>
        <end position="138"/>
    </location>
</feature>
<dbReference type="PANTHER" id="PTHR31310:SF7">
    <property type="entry name" value="PA-PHOSPHATASE RELATED-FAMILY PROTEIN DDB_G0268928"/>
    <property type="match status" value="1"/>
</dbReference>
<feature type="domain" description="Inositolphosphotransferase Aur1/Ipt1" evidence="6">
    <location>
        <begin position="60"/>
        <end position="240"/>
    </location>
</feature>
<feature type="transmembrane region" description="Helical" evidence="5">
    <location>
        <begin position="89"/>
        <end position="111"/>
    </location>
</feature>
<dbReference type="Pfam" id="PF14378">
    <property type="entry name" value="PAP2_3"/>
    <property type="match status" value="1"/>
</dbReference>
<comment type="subcellular location">
    <subcellularLocation>
        <location evidence="1">Membrane</location>
        <topology evidence="1">Multi-pass membrane protein</topology>
    </subcellularLocation>
</comment>
<reference evidence="7 8" key="1">
    <citation type="journal article" date="2018" name="J. Microbiol.">
        <title>Baekduia soli gen. nov., sp. nov., a novel bacterium isolated from the soil of Baekdu Mountain and proposal of a novel family name, Baekduiaceae fam. nov.</title>
        <authorList>
            <person name="An D.S."/>
            <person name="Siddiqi M.Z."/>
            <person name="Kim K.H."/>
            <person name="Yu H.S."/>
            <person name="Im W.T."/>
        </authorList>
    </citation>
    <scope>NUCLEOTIDE SEQUENCE [LARGE SCALE GENOMIC DNA]</scope>
    <source>
        <strain evidence="7 8">BR7-21</strain>
    </source>
</reference>
<dbReference type="AlphaFoldDB" id="A0A5B8U1M7"/>
<dbReference type="GO" id="GO:0016020">
    <property type="term" value="C:membrane"/>
    <property type="evidence" value="ECO:0007669"/>
    <property type="project" value="UniProtKB-SubCell"/>
</dbReference>
<keyword evidence="2 5" id="KW-0812">Transmembrane</keyword>
<dbReference type="SUPFAM" id="SSF48317">
    <property type="entry name" value="Acid phosphatase/Vanadium-dependent haloperoxidase"/>
    <property type="match status" value="1"/>
</dbReference>
<protein>
    <submittedName>
        <fullName evidence="7">Phosphatase PAP2 family protein</fullName>
    </submittedName>
</protein>
<dbReference type="PANTHER" id="PTHR31310">
    <property type="match status" value="1"/>
</dbReference>
<evidence type="ECO:0000256" key="3">
    <source>
        <dbReference type="ARBA" id="ARBA00022989"/>
    </source>
</evidence>
<name>A0A5B8U1M7_9ACTN</name>
<organism evidence="7 8">
    <name type="scientific">Baekduia soli</name>
    <dbReference type="NCBI Taxonomy" id="496014"/>
    <lineage>
        <taxon>Bacteria</taxon>
        <taxon>Bacillati</taxon>
        <taxon>Actinomycetota</taxon>
        <taxon>Thermoleophilia</taxon>
        <taxon>Solirubrobacterales</taxon>
        <taxon>Baekduiaceae</taxon>
        <taxon>Baekduia</taxon>
    </lineage>
</organism>
<keyword evidence="4 5" id="KW-0472">Membrane</keyword>
<accession>A0A5B8U1M7</accession>
<sequence length="262" mass="29464">MRRSMPVALQRLMGRVFPHGPLDVLRQVVLFASAYYIYRLTRGAIDDPQGTTTAFQHARHLISIEQATGLFVEPTVQTWTSGWSFAMDVASWIYINAQTTICLAALIYIYLFHNERFYFVRNMFIVAMAVALVGYLLYPTAPPRFFPELGFQDAVADFTGVDHNSVAVNSLFNPYAAVPSMHCCNALLIGWSLAQMVTWRPARIFWAAYPLLMLWVVVSTGNHWILDAVLGAATAALSFYAARWLAQRRPEAWAFSPIDATA</sequence>
<gene>
    <name evidence="7" type="ORF">FSW04_04860</name>
</gene>
<evidence type="ECO:0000256" key="4">
    <source>
        <dbReference type="ARBA" id="ARBA00023136"/>
    </source>
</evidence>
<dbReference type="EMBL" id="CP042430">
    <property type="protein sequence ID" value="QEC46984.1"/>
    <property type="molecule type" value="Genomic_DNA"/>
</dbReference>
<dbReference type="OrthoDB" id="5241565at2"/>
<dbReference type="KEGG" id="bsol:FSW04_04860"/>
<dbReference type="InterPro" id="IPR036938">
    <property type="entry name" value="PAP2/HPO_sf"/>
</dbReference>
<feature type="transmembrane region" description="Helical" evidence="5">
    <location>
        <begin position="175"/>
        <end position="194"/>
    </location>
</feature>
<dbReference type="Proteomes" id="UP000321805">
    <property type="component" value="Chromosome"/>
</dbReference>
<keyword evidence="8" id="KW-1185">Reference proteome</keyword>
<feature type="transmembrane region" description="Helical" evidence="5">
    <location>
        <begin position="201"/>
        <end position="218"/>
    </location>
</feature>
<dbReference type="InterPro" id="IPR052185">
    <property type="entry name" value="IPC_Synthase-Related"/>
</dbReference>
<feature type="transmembrane region" description="Helical" evidence="5">
    <location>
        <begin position="224"/>
        <end position="242"/>
    </location>
</feature>
<evidence type="ECO:0000313" key="8">
    <source>
        <dbReference type="Proteomes" id="UP000321805"/>
    </source>
</evidence>
<evidence type="ECO:0000256" key="2">
    <source>
        <dbReference type="ARBA" id="ARBA00022692"/>
    </source>
</evidence>
<proteinExistence type="predicted"/>
<dbReference type="CDD" id="cd03386">
    <property type="entry name" value="PAP2_Aur1_like"/>
    <property type="match status" value="1"/>
</dbReference>
<evidence type="ECO:0000259" key="6">
    <source>
        <dbReference type="Pfam" id="PF14378"/>
    </source>
</evidence>
<dbReference type="InterPro" id="IPR026841">
    <property type="entry name" value="Aur1/Ipt1"/>
</dbReference>
<evidence type="ECO:0000256" key="5">
    <source>
        <dbReference type="SAM" id="Phobius"/>
    </source>
</evidence>
<evidence type="ECO:0000256" key="1">
    <source>
        <dbReference type="ARBA" id="ARBA00004141"/>
    </source>
</evidence>
<evidence type="ECO:0000313" key="7">
    <source>
        <dbReference type="EMBL" id="QEC46984.1"/>
    </source>
</evidence>